<comment type="caution">
    <text evidence="1">The sequence shown here is derived from an EMBL/GenBank/DDBJ whole genome shotgun (WGS) entry which is preliminary data.</text>
</comment>
<organism evidence="1 2">
    <name type="scientific">Xylaria curta</name>
    <dbReference type="NCBI Taxonomy" id="42375"/>
    <lineage>
        <taxon>Eukaryota</taxon>
        <taxon>Fungi</taxon>
        <taxon>Dikarya</taxon>
        <taxon>Ascomycota</taxon>
        <taxon>Pezizomycotina</taxon>
        <taxon>Sordariomycetes</taxon>
        <taxon>Xylariomycetidae</taxon>
        <taxon>Xylariales</taxon>
        <taxon>Xylariaceae</taxon>
        <taxon>Xylaria</taxon>
    </lineage>
</organism>
<evidence type="ECO:0000313" key="2">
    <source>
        <dbReference type="Proteomes" id="UP001143856"/>
    </source>
</evidence>
<dbReference type="EMBL" id="JAPDGR010002865">
    <property type="protein sequence ID" value="KAJ2973851.1"/>
    <property type="molecule type" value="Genomic_DNA"/>
</dbReference>
<dbReference type="Proteomes" id="UP001143856">
    <property type="component" value="Unassembled WGS sequence"/>
</dbReference>
<gene>
    <name evidence="1" type="ORF">NUW58_g8834</name>
</gene>
<proteinExistence type="predicted"/>
<keyword evidence="2" id="KW-1185">Reference proteome</keyword>
<reference evidence="1" key="1">
    <citation type="submission" date="2022-10" db="EMBL/GenBank/DDBJ databases">
        <title>Genome Sequence of Xylaria curta.</title>
        <authorList>
            <person name="Buettner E."/>
        </authorList>
    </citation>
    <scope>NUCLEOTIDE SEQUENCE</scope>
    <source>
        <strain evidence="1">Babe10</strain>
    </source>
</reference>
<evidence type="ECO:0000313" key="1">
    <source>
        <dbReference type="EMBL" id="KAJ2973851.1"/>
    </source>
</evidence>
<name>A0ACC1N5E7_9PEZI</name>
<protein>
    <submittedName>
        <fullName evidence="1">Uncharacterized protein</fullName>
    </submittedName>
</protein>
<accession>A0ACC1N5E7</accession>
<sequence length="166" mass="18460">MASSAPPPVTSRRSPGSPRDAAAFAAQQRFAYLWVDTCYIDKTTSAELPEAIDSAYKWYVDSAECHPFVEDIPLAAEENLLFTDLLARLPSNFKYGVGIETLPITSTTANITVELTSHGVQVQLHLRQQWQDKQAYGDEDYHAILDCAIRIGGMDYCPAIWPRHLG</sequence>